<dbReference type="InterPro" id="IPR001915">
    <property type="entry name" value="Peptidase_M48"/>
</dbReference>
<dbReference type="CDD" id="cd07336">
    <property type="entry name" value="M48B_HtpX_like"/>
    <property type="match status" value="1"/>
</dbReference>
<dbReference type="GO" id="GO:0006508">
    <property type="term" value="P:proteolysis"/>
    <property type="evidence" value="ECO:0007669"/>
    <property type="project" value="UniProtKB-KW"/>
</dbReference>
<sequence length="285" mass="30905">MNLNTLKTAFLLGLLTLLFIFIGGLLGGRTGMMIAFIFALGMNFISYWFSDKIVLAMYRAKEVSEAEAPMLYSIVRRLTQKAGMPMPKIYIIDTPTPNAFATGRNPSHAAVAVTTGILHLLNEDELEGVLGHELAHIYGRDILISTIAASVAGAVMMLADWARWAFIFGGFRSDDDENPGGAIGALIAMLIAPIAAILIQMAISRSREYLADERGAKLSGKPLALASALEKIAYGVQAAPMNANPATAHMFIMNPLRGRDILSLFSTHPPIEERIKRLRKLAYGG</sequence>
<evidence type="ECO:0000313" key="15">
    <source>
        <dbReference type="Proteomes" id="UP000322876"/>
    </source>
</evidence>
<protein>
    <recommendedName>
        <fullName evidence="12">Protease HtpX homolog</fullName>
        <ecNumber evidence="12">3.4.24.-</ecNumber>
    </recommendedName>
</protein>
<evidence type="ECO:0000256" key="11">
    <source>
        <dbReference type="ARBA" id="ARBA00023136"/>
    </source>
</evidence>
<keyword evidence="5 12" id="KW-0812">Transmembrane</keyword>
<evidence type="ECO:0000259" key="13">
    <source>
        <dbReference type="Pfam" id="PF01435"/>
    </source>
</evidence>
<comment type="caution">
    <text evidence="14">The sequence shown here is derived from an EMBL/GenBank/DDBJ whole genome shotgun (WGS) entry which is preliminary data.</text>
</comment>
<comment type="cofactor">
    <cofactor evidence="12">
        <name>Zn(2+)</name>
        <dbReference type="ChEBI" id="CHEBI:29105"/>
    </cofactor>
    <text evidence="12">Binds 1 zinc ion per subunit.</text>
</comment>
<keyword evidence="8 12" id="KW-0862">Zinc</keyword>
<dbReference type="InterPro" id="IPR022919">
    <property type="entry name" value="Pept_M48_protease_HtpX"/>
</dbReference>
<evidence type="ECO:0000313" key="14">
    <source>
        <dbReference type="EMBL" id="KAA0257688.1"/>
    </source>
</evidence>
<keyword evidence="6 12" id="KW-0479">Metal-binding</keyword>
<accession>A0A5A8F0U1</accession>
<dbReference type="Gene3D" id="3.30.2010.10">
    <property type="entry name" value="Metalloproteases ('zincins'), catalytic domain"/>
    <property type="match status" value="1"/>
</dbReference>
<proteinExistence type="inferred from homology"/>
<dbReference type="NCBIfam" id="NF002826">
    <property type="entry name" value="PRK03001.1"/>
    <property type="match status" value="1"/>
</dbReference>
<keyword evidence="11 12" id="KW-0472">Membrane</keyword>
<organism evidence="14 15">
    <name type="scientific">Deferribacter autotrophicus</name>
    <dbReference type="NCBI Taxonomy" id="500465"/>
    <lineage>
        <taxon>Bacteria</taxon>
        <taxon>Pseudomonadati</taxon>
        <taxon>Deferribacterota</taxon>
        <taxon>Deferribacteres</taxon>
        <taxon>Deferribacterales</taxon>
        <taxon>Deferribacteraceae</taxon>
        <taxon>Deferribacter</taxon>
    </lineage>
</organism>
<feature type="domain" description="Peptidase M48" evidence="13">
    <location>
        <begin position="67"/>
        <end position="281"/>
    </location>
</feature>
<evidence type="ECO:0000256" key="8">
    <source>
        <dbReference type="ARBA" id="ARBA00022833"/>
    </source>
</evidence>
<dbReference type="PANTHER" id="PTHR43221:SF1">
    <property type="entry name" value="PROTEASE HTPX"/>
    <property type="match status" value="1"/>
</dbReference>
<keyword evidence="15" id="KW-1185">Reference proteome</keyword>
<keyword evidence="9 12" id="KW-1133">Transmembrane helix</keyword>
<dbReference type="RefSeq" id="WP_149266661.1">
    <property type="nucleotide sequence ID" value="NZ_VFJB01000006.1"/>
</dbReference>
<name>A0A5A8F0U1_9BACT</name>
<keyword evidence="4 12" id="KW-0645">Protease</keyword>
<comment type="similarity">
    <text evidence="2 12">Belongs to the peptidase M48B family.</text>
</comment>
<evidence type="ECO:0000256" key="12">
    <source>
        <dbReference type="HAMAP-Rule" id="MF_00188"/>
    </source>
</evidence>
<evidence type="ECO:0000256" key="6">
    <source>
        <dbReference type="ARBA" id="ARBA00022723"/>
    </source>
</evidence>
<dbReference type="GO" id="GO:0005886">
    <property type="term" value="C:plasma membrane"/>
    <property type="evidence" value="ECO:0007669"/>
    <property type="project" value="UniProtKB-SubCell"/>
</dbReference>
<feature type="binding site" evidence="12">
    <location>
        <position position="136"/>
    </location>
    <ligand>
        <name>Zn(2+)</name>
        <dbReference type="ChEBI" id="CHEBI:29105"/>
        <note>catalytic</note>
    </ligand>
</feature>
<feature type="active site" evidence="12">
    <location>
        <position position="133"/>
    </location>
</feature>
<dbReference type="PANTHER" id="PTHR43221">
    <property type="entry name" value="PROTEASE HTPX"/>
    <property type="match status" value="1"/>
</dbReference>
<reference evidence="14 15" key="1">
    <citation type="submission" date="2019-06" db="EMBL/GenBank/DDBJ databases">
        <title>Genomic insights into carbon and energy metabolism of Deferribacter autotrophicus revealed new metabolic traits in the phylum Deferribacteres.</title>
        <authorList>
            <person name="Slobodkin A.I."/>
            <person name="Slobodkina G.B."/>
            <person name="Allioux M."/>
            <person name="Alain K."/>
            <person name="Jebbar M."/>
            <person name="Shadrin V."/>
            <person name="Kublanov I.V."/>
            <person name="Toshchakov S.V."/>
            <person name="Bonch-Osmolovskaya E.A."/>
        </authorList>
    </citation>
    <scope>NUCLEOTIDE SEQUENCE [LARGE SCALE GENOMIC DNA]</scope>
    <source>
        <strain evidence="14 15">SL50</strain>
    </source>
</reference>
<dbReference type="Pfam" id="PF01435">
    <property type="entry name" value="Peptidase_M48"/>
    <property type="match status" value="1"/>
</dbReference>
<dbReference type="InterPro" id="IPR050083">
    <property type="entry name" value="HtpX_protease"/>
</dbReference>
<feature type="binding site" evidence="12">
    <location>
        <position position="208"/>
    </location>
    <ligand>
        <name>Zn(2+)</name>
        <dbReference type="ChEBI" id="CHEBI:29105"/>
        <note>catalytic</note>
    </ligand>
</feature>
<evidence type="ECO:0000256" key="7">
    <source>
        <dbReference type="ARBA" id="ARBA00022801"/>
    </source>
</evidence>
<evidence type="ECO:0000256" key="10">
    <source>
        <dbReference type="ARBA" id="ARBA00023049"/>
    </source>
</evidence>
<gene>
    <name evidence="12 14" type="primary">htpX</name>
    <name evidence="14" type="ORF">FHQ18_08065</name>
</gene>
<keyword evidence="3 12" id="KW-1003">Cell membrane</keyword>
<keyword evidence="10 12" id="KW-0482">Metalloprotease</keyword>
<evidence type="ECO:0000256" key="3">
    <source>
        <dbReference type="ARBA" id="ARBA00022475"/>
    </source>
</evidence>
<dbReference type="GO" id="GO:0004222">
    <property type="term" value="F:metalloendopeptidase activity"/>
    <property type="evidence" value="ECO:0007669"/>
    <property type="project" value="UniProtKB-UniRule"/>
</dbReference>
<evidence type="ECO:0000256" key="1">
    <source>
        <dbReference type="ARBA" id="ARBA00004651"/>
    </source>
</evidence>
<dbReference type="HAMAP" id="MF_00188">
    <property type="entry name" value="Pept_M48_protease_HtpX"/>
    <property type="match status" value="1"/>
</dbReference>
<dbReference type="Proteomes" id="UP000322876">
    <property type="component" value="Unassembled WGS sequence"/>
</dbReference>
<feature type="transmembrane region" description="Helical" evidence="12">
    <location>
        <begin position="9"/>
        <end position="26"/>
    </location>
</feature>
<feature type="transmembrane region" description="Helical" evidence="12">
    <location>
        <begin position="182"/>
        <end position="203"/>
    </location>
</feature>
<dbReference type="GO" id="GO:0008270">
    <property type="term" value="F:zinc ion binding"/>
    <property type="evidence" value="ECO:0007669"/>
    <property type="project" value="UniProtKB-UniRule"/>
</dbReference>
<feature type="transmembrane region" description="Helical" evidence="12">
    <location>
        <begin position="142"/>
        <end position="162"/>
    </location>
</feature>
<feature type="binding site" evidence="12">
    <location>
        <position position="132"/>
    </location>
    <ligand>
        <name>Zn(2+)</name>
        <dbReference type="ChEBI" id="CHEBI:29105"/>
        <note>catalytic</note>
    </ligand>
</feature>
<evidence type="ECO:0000256" key="9">
    <source>
        <dbReference type="ARBA" id="ARBA00022989"/>
    </source>
</evidence>
<keyword evidence="7 12" id="KW-0378">Hydrolase</keyword>
<evidence type="ECO:0000256" key="5">
    <source>
        <dbReference type="ARBA" id="ARBA00022692"/>
    </source>
</evidence>
<evidence type="ECO:0000256" key="4">
    <source>
        <dbReference type="ARBA" id="ARBA00022670"/>
    </source>
</evidence>
<dbReference type="OrthoDB" id="15218at2"/>
<evidence type="ECO:0000256" key="2">
    <source>
        <dbReference type="ARBA" id="ARBA00009779"/>
    </source>
</evidence>
<dbReference type="EC" id="3.4.24.-" evidence="12"/>
<feature type="transmembrane region" description="Helical" evidence="12">
    <location>
        <begin position="32"/>
        <end position="49"/>
    </location>
</feature>
<dbReference type="AlphaFoldDB" id="A0A5A8F0U1"/>
<dbReference type="EMBL" id="VFJB01000006">
    <property type="protein sequence ID" value="KAA0257688.1"/>
    <property type="molecule type" value="Genomic_DNA"/>
</dbReference>
<comment type="subcellular location">
    <subcellularLocation>
        <location evidence="1 12">Cell membrane</location>
        <topology evidence="1 12">Multi-pass membrane protein</topology>
    </subcellularLocation>
</comment>